<feature type="transmembrane region" description="Helical" evidence="1">
    <location>
        <begin position="167"/>
        <end position="187"/>
    </location>
</feature>
<comment type="caution">
    <text evidence="2">The sequence shown here is derived from an EMBL/GenBank/DDBJ whole genome shotgun (WGS) entry which is preliminary data.</text>
</comment>
<sequence>MRRVLLAVLALAAVESLALSLRSGVGSLGALLPTLRDDLHLTAAAVGVLATLPTLFFALVGLGAGRVISRYGPHRVTILLLATIATGLVARALTGSSLVFVLATGLAMAGVAVGNVVLPALAKLHFPRRIVVVGALYGVAINLGATIAAVTAVPIGDVSGGWRGGLGVWAALPLLSLALWIPWAVAGRSSGTGRPGGRRLSIADAARTRLGWAMALCFGAQASQAYVQFGWWSALIVDAGGDTAHAGALLGVISGLSIPVSLMLPLLIRGTRGSLLLPIAFASLTSAGWIGVMFAPLMLDGWLWAALLGAGSGAFSWTLVMIGVRSRTPEGAGQLSAFVQGGGYLMASAATFATGLLYAVTDSWAASLIPVLVLAALIGVAGALLGRLPPFEDGLPARASTTSAEGT</sequence>
<feature type="transmembrane region" description="Helical" evidence="1">
    <location>
        <begin position="301"/>
        <end position="323"/>
    </location>
</feature>
<feature type="transmembrane region" description="Helical" evidence="1">
    <location>
        <begin position="99"/>
        <end position="118"/>
    </location>
</feature>
<feature type="transmembrane region" description="Helical" evidence="1">
    <location>
        <begin position="42"/>
        <end position="64"/>
    </location>
</feature>
<name>A0ABU2M7I0_9ACTN</name>
<protein>
    <submittedName>
        <fullName evidence="2">MFS transporter</fullName>
    </submittedName>
</protein>
<dbReference type="EMBL" id="JAVREP010000004">
    <property type="protein sequence ID" value="MDT0328543.1"/>
    <property type="molecule type" value="Genomic_DNA"/>
</dbReference>
<dbReference type="RefSeq" id="WP_311511255.1">
    <property type="nucleotide sequence ID" value="NZ_JAVREP010000004.1"/>
</dbReference>
<evidence type="ECO:0000313" key="2">
    <source>
        <dbReference type="EMBL" id="MDT0328543.1"/>
    </source>
</evidence>
<keyword evidence="1" id="KW-0812">Transmembrane</keyword>
<dbReference type="SUPFAM" id="SSF103473">
    <property type="entry name" value="MFS general substrate transporter"/>
    <property type="match status" value="1"/>
</dbReference>
<dbReference type="PANTHER" id="PTHR23523">
    <property type="match status" value="1"/>
</dbReference>
<feature type="transmembrane region" description="Helical" evidence="1">
    <location>
        <begin position="247"/>
        <end position="268"/>
    </location>
</feature>
<dbReference type="Pfam" id="PF07690">
    <property type="entry name" value="MFS_1"/>
    <property type="match status" value="1"/>
</dbReference>
<dbReference type="Gene3D" id="1.20.1250.20">
    <property type="entry name" value="MFS general substrate transporter like domains"/>
    <property type="match status" value="1"/>
</dbReference>
<proteinExistence type="predicted"/>
<feature type="transmembrane region" description="Helical" evidence="1">
    <location>
        <begin position="275"/>
        <end position="295"/>
    </location>
</feature>
<feature type="transmembrane region" description="Helical" evidence="1">
    <location>
        <begin position="364"/>
        <end position="385"/>
    </location>
</feature>
<evidence type="ECO:0000256" key="1">
    <source>
        <dbReference type="SAM" id="Phobius"/>
    </source>
</evidence>
<accession>A0ABU2M7I0</accession>
<feature type="transmembrane region" description="Helical" evidence="1">
    <location>
        <begin position="130"/>
        <end position="155"/>
    </location>
</feature>
<dbReference type="InterPro" id="IPR036259">
    <property type="entry name" value="MFS_trans_sf"/>
</dbReference>
<evidence type="ECO:0000313" key="3">
    <source>
        <dbReference type="Proteomes" id="UP001183390"/>
    </source>
</evidence>
<feature type="transmembrane region" description="Helical" evidence="1">
    <location>
        <begin position="76"/>
        <end position="93"/>
    </location>
</feature>
<dbReference type="PANTHER" id="PTHR23523:SF2">
    <property type="entry name" value="2-NITROIMIDAZOLE TRANSPORTER"/>
    <property type="match status" value="1"/>
</dbReference>
<gene>
    <name evidence="2" type="ORF">RM479_08965</name>
</gene>
<organism evidence="2 3">
    <name type="scientific">Nocardiopsis lambiniae</name>
    <dbReference type="NCBI Taxonomy" id="3075539"/>
    <lineage>
        <taxon>Bacteria</taxon>
        <taxon>Bacillati</taxon>
        <taxon>Actinomycetota</taxon>
        <taxon>Actinomycetes</taxon>
        <taxon>Streptosporangiales</taxon>
        <taxon>Nocardiopsidaceae</taxon>
        <taxon>Nocardiopsis</taxon>
    </lineage>
</organism>
<dbReference type="InterPro" id="IPR052524">
    <property type="entry name" value="MFS_Cyanate_Porter"/>
</dbReference>
<feature type="transmembrane region" description="Helical" evidence="1">
    <location>
        <begin position="208"/>
        <end position="227"/>
    </location>
</feature>
<reference evidence="3" key="1">
    <citation type="submission" date="2023-07" db="EMBL/GenBank/DDBJ databases">
        <title>30 novel species of actinomycetes from the DSMZ collection.</title>
        <authorList>
            <person name="Nouioui I."/>
        </authorList>
    </citation>
    <scope>NUCLEOTIDE SEQUENCE [LARGE SCALE GENOMIC DNA]</scope>
    <source>
        <strain evidence="3">DSM 44743</strain>
    </source>
</reference>
<keyword evidence="1" id="KW-0472">Membrane</keyword>
<dbReference type="InterPro" id="IPR011701">
    <property type="entry name" value="MFS"/>
</dbReference>
<feature type="transmembrane region" description="Helical" evidence="1">
    <location>
        <begin position="335"/>
        <end position="358"/>
    </location>
</feature>
<dbReference type="Proteomes" id="UP001183390">
    <property type="component" value="Unassembled WGS sequence"/>
</dbReference>
<keyword evidence="1" id="KW-1133">Transmembrane helix</keyword>
<keyword evidence="3" id="KW-1185">Reference proteome</keyword>